<reference evidence="3" key="1">
    <citation type="journal article" date="2019" name="Int. J. Syst. Evol. Microbiol.">
        <title>The Global Catalogue of Microorganisms (GCM) 10K type strain sequencing project: providing services to taxonomists for standard genome sequencing and annotation.</title>
        <authorList>
            <consortium name="The Broad Institute Genomics Platform"/>
            <consortium name="The Broad Institute Genome Sequencing Center for Infectious Disease"/>
            <person name="Wu L."/>
            <person name="Ma J."/>
        </authorList>
    </citation>
    <scope>NUCLEOTIDE SEQUENCE [LARGE SCALE GENOMIC DNA]</scope>
    <source>
        <strain evidence="3">CGMCC 1.12376</strain>
    </source>
</reference>
<evidence type="ECO:0000313" key="2">
    <source>
        <dbReference type="EMBL" id="MFD1608796.1"/>
    </source>
</evidence>
<accession>A0ABW4HU84</accession>
<dbReference type="Proteomes" id="UP001597221">
    <property type="component" value="Unassembled WGS sequence"/>
</dbReference>
<keyword evidence="3" id="KW-1185">Reference proteome</keyword>
<dbReference type="InterPro" id="IPR007391">
    <property type="entry name" value="Vancomycin_resist_VanW"/>
</dbReference>
<evidence type="ECO:0000313" key="3">
    <source>
        <dbReference type="Proteomes" id="UP001597221"/>
    </source>
</evidence>
<name>A0ABW4HU84_9BACI</name>
<dbReference type="Pfam" id="PF04294">
    <property type="entry name" value="VanW"/>
    <property type="match status" value="1"/>
</dbReference>
<dbReference type="PANTHER" id="PTHR35788">
    <property type="entry name" value="EXPORTED PROTEIN-RELATED"/>
    <property type="match status" value="1"/>
</dbReference>
<proteinExistence type="predicted"/>
<dbReference type="PANTHER" id="PTHR35788:SF1">
    <property type="entry name" value="EXPORTED PROTEIN"/>
    <property type="match status" value="1"/>
</dbReference>
<dbReference type="InterPro" id="IPR052913">
    <property type="entry name" value="Glycopeptide_resist_protein"/>
</dbReference>
<comment type="caution">
    <text evidence="2">The sequence shown here is derived from an EMBL/GenBank/DDBJ whole genome shotgun (WGS) entry which is preliminary data.</text>
</comment>
<dbReference type="InterPro" id="IPR022029">
    <property type="entry name" value="YoaR-like_PG-bd"/>
</dbReference>
<feature type="domain" description="YoaR-like putative peptidoglycan binding" evidence="1">
    <location>
        <begin position="48"/>
        <end position="105"/>
    </location>
</feature>
<gene>
    <name evidence="2" type="ORF">ACFSBH_14315</name>
</gene>
<organism evidence="2 3">
    <name type="scientific">Oceanobacillus luteolus</name>
    <dbReference type="NCBI Taxonomy" id="1274358"/>
    <lineage>
        <taxon>Bacteria</taxon>
        <taxon>Bacillati</taxon>
        <taxon>Bacillota</taxon>
        <taxon>Bacilli</taxon>
        <taxon>Bacillales</taxon>
        <taxon>Bacillaceae</taxon>
        <taxon>Oceanobacillus</taxon>
    </lineage>
</organism>
<evidence type="ECO:0000259" key="1">
    <source>
        <dbReference type="Pfam" id="PF12229"/>
    </source>
</evidence>
<protein>
    <submittedName>
        <fullName evidence="2">VanW family protein</fullName>
    </submittedName>
</protein>
<sequence length="286" mass="32444">MFICFLLTLFLNCIIFIPTDVKSEQKTIFLQQEELKSYALTEWEQGYINWNKLDELLEQLQSEVSEPPKNATLGEGLQIIEEDSGVSLDRAAFTINFLEAFYKGEDSSIQVPKKTVYARVDKEMLKEITRKKLGSYTTFYNSTNKERSTNIMLSAKAMHGTVIFPGEVFSFNKTVGERTEKRGYKKAPVIVKGEFAEDIGGGICQVSSTLFNAVDLRGIQMIERFTHSRSVPYVPPGRDATVSWWGPDFSFKNLYNEPIVITARAAYGSLTVEVFSSETVEHFQDK</sequence>
<dbReference type="EMBL" id="JBHUDE010000133">
    <property type="protein sequence ID" value="MFD1608796.1"/>
    <property type="molecule type" value="Genomic_DNA"/>
</dbReference>
<dbReference type="Pfam" id="PF12229">
    <property type="entry name" value="PG_binding_4"/>
    <property type="match status" value="1"/>
</dbReference>